<evidence type="ECO:0008006" key="4">
    <source>
        <dbReference type="Google" id="ProtNLM"/>
    </source>
</evidence>
<organism evidence="3">
    <name type="scientific">Tanacetum cinerariifolium</name>
    <name type="common">Dalmatian daisy</name>
    <name type="synonym">Chrysanthemum cinerariifolium</name>
    <dbReference type="NCBI Taxonomy" id="118510"/>
    <lineage>
        <taxon>Eukaryota</taxon>
        <taxon>Viridiplantae</taxon>
        <taxon>Streptophyta</taxon>
        <taxon>Embryophyta</taxon>
        <taxon>Tracheophyta</taxon>
        <taxon>Spermatophyta</taxon>
        <taxon>Magnoliopsida</taxon>
        <taxon>eudicotyledons</taxon>
        <taxon>Gunneridae</taxon>
        <taxon>Pentapetalae</taxon>
        <taxon>asterids</taxon>
        <taxon>campanulids</taxon>
        <taxon>Asterales</taxon>
        <taxon>Asteraceae</taxon>
        <taxon>Asteroideae</taxon>
        <taxon>Anthemideae</taxon>
        <taxon>Anthemidinae</taxon>
        <taxon>Tanacetum</taxon>
    </lineage>
</organism>
<feature type="coiled-coil region" evidence="1">
    <location>
        <begin position="269"/>
        <end position="310"/>
    </location>
</feature>
<protein>
    <recommendedName>
        <fullName evidence="4">Integrase, catalytic region, zinc finger, CCHC-type, peptidase aspartic, catalytic</fullName>
    </recommendedName>
</protein>
<keyword evidence="1" id="KW-0175">Coiled coil</keyword>
<comment type="caution">
    <text evidence="3">The sequence shown here is derived from an EMBL/GenBank/DDBJ whole genome shotgun (WGS) entry which is preliminary data.</text>
</comment>
<dbReference type="AlphaFoldDB" id="A0A6L2K8E6"/>
<evidence type="ECO:0000256" key="1">
    <source>
        <dbReference type="SAM" id="Coils"/>
    </source>
</evidence>
<dbReference type="EMBL" id="BKCJ010001921">
    <property type="protein sequence ID" value="GEU44977.1"/>
    <property type="molecule type" value="Genomic_DNA"/>
</dbReference>
<feature type="region of interest" description="Disordered" evidence="2">
    <location>
        <begin position="418"/>
        <end position="444"/>
    </location>
</feature>
<evidence type="ECO:0000313" key="3">
    <source>
        <dbReference type="EMBL" id="GEU44977.1"/>
    </source>
</evidence>
<reference evidence="3" key="1">
    <citation type="journal article" date="2019" name="Sci. Rep.">
        <title>Draft genome of Tanacetum cinerariifolium, the natural source of mosquito coil.</title>
        <authorList>
            <person name="Yamashiro T."/>
            <person name="Shiraishi A."/>
            <person name="Satake H."/>
            <person name="Nakayama K."/>
        </authorList>
    </citation>
    <scope>NUCLEOTIDE SEQUENCE</scope>
</reference>
<evidence type="ECO:0000256" key="2">
    <source>
        <dbReference type="SAM" id="MobiDB-lite"/>
    </source>
</evidence>
<feature type="coiled-coil region" evidence="1">
    <location>
        <begin position="171"/>
        <end position="208"/>
    </location>
</feature>
<sequence>MHNNIMAAGSRDRPLMLATGRYPQWRSWFLRYIDTRPNGEALWKCILSGPYKPTTVLVQAVEATDDSPVVPEHTTSTVDACQTTQEMWEAIERLQQDMDEEVDEQELEAHYNYMAKIQEVPTADSGTESEPVEQVENDTGYNVFANELQHSEQSESNDQNDVESDDECVVLANLKLNVDENKKIQKQLKKAKTTLAQELKECKAILAETKIVDNAWIKHSKDQFRAPTAQDMEILIQACLRPLATKTQNDSFRFVHELKQEMHADLKCVESLEKEIDKLESDKAEFLDMYDDLKAQLQDKNIAISELKKLIEKGKGKSVDTKFDKPSVVRQPNAQRIPKPSVLGKPTLFLDSLERMYFPKTKSVPKANVSEGLSKLVTAQTLPQAAKKAVSKTNVLKPGMYRIDNRTAHTRAPQLPQTVRNTNPRVSTSTGVNHTTNVSRPQLKSNQSIDKVLLNNSQVKVKKTQVEVHPRIPSVLNK</sequence>
<accession>A0A6L2K8E6</accession>
<name>A0A6L2K8E6_TANCI</name>
<proteinExistence type="predicted"/>
<gene>
    <name evidence="3" type="ORF">Tci_016955</name>
</gene>